<dbReference type="RefSeq" id="XP_040649052.1">
    <property type="nucleotide sequence ID" value="XM_040794721.1"/>
</dbReference>
<organism evidence="2 3">
    <name type="scientific">Penicillium patulum</name>
    <name type="common">Penicillium griseofulvum</name>
    <dbReference type="NCBI Taxonomy" id="5078"/>
    <lineage>
        <taxon>Eukaryota</taxon>
        <taxon>Fungi</taxon>
        <taxon>Dikarya</taxon>
        <taxon>Ascomycota</taxon>
        <taxon>Pezizomycotina</taxon>
        <taxon>Eurotiomycetes</taxon>
        <taxon>Eurotiomycetidae</taxon>
        <taxon>Eurotiales</taxon>
        <taxon>Aspergillaceae</taxon>
        <taxon>Penicillium</taxon>
    </lineage>
</organism>
<dbReference type="OMA" id="WENMATG"/>
<name>A0A135LNH6_PENPA</name>
<dbReference type="OrthoDB" id="4320247at2759"/>
<evidence type="ECO:0000256" key="1">
    <source>
        <dbReference type="SAM" id="MobiDB-lite"/>
    </source>
</evidence>
<dbReference type="GeneID" id="63710021"/>
<proteinExistence type="predicted"/>
<feature type="compositionally biased region" description="Basic and acidic residues" evidence="1">
    <location>
        <begin position="1"/>
        <end position="15"/>
    </location>
</feature>
<feature type="region of interest" description="Disordered" evidence="1">
    <location>
        <begin position="1"/>
        <end position="30"/>
    </location>
</feature>
<keyword evidence="3" id="KW-1185">Reference proteome</keyword>
<dbReference type="Proteomes" id="UP000070168">
    <property type="component" value="Unassembled WGS sequence"/>
</dbReference>
<accession>A0A135LNH6</accession>
<evidence type="ECO:0000313" key="3">
    <source>
        <dbReference type="Proteomes" id="UP000070168"/>
    </source>
</evidence>
<dbReference type="STRING" id="5078.A0A135LNH6"/>
<protein>
    <submittedName>
        <fullName evidence="2">Uncharacterized protein</fullName>
    </submittedName>
</protein>
<gene>
    <name evidence="2" type="ORF">PGRI_070070</name>
</gene>
<reference evidence="2 3" key="1">
    <citation type="journal article" date="2016" name="BMC Genomics">
        <title>Genome sequencing and secondary metabolism of the postharvest pathogen Penicillium griseofulvum.</title>
        <authorList>
            <person name="Banani H."/>
            <person name="Marcet-Houben M."/>
            <person name="Ballester A.R."/>
            <person name="Abbruscato P."/>
            <person name="Gonzalez-Candelas L."/>
            <person name="Gabaldon T."/>
            <person name="Spadaro D."/>
        </authorList>
    </citation>
    <scope>NUCLEOTIDE SEQUENCE [LARGE SCALE GENOMIC DNA]</scope>
    <source>
        <strain evidence="2 3">PG3</strain>
    </source>
</reference>
<dbReference type="AlphaFoldDB" id="A0A135LNH6"/>
<evidence type="ECO:0000313" key="2">
    <source>
        <dbReference type="EMBL" id="KXG50516.1"/>
    </source>
</evidence>
<sequence length="102" mass="11571">MSSPKPSHDPVDNESRTMAGYLEPTVPHTSQQMQLQRDALVALDEVITKLIVERGAIEDEIIRQRAVLAYQLTRRSAIDDHIRNLQDVWNKMAAGFEITSNK</sequence>
<comment type="caution">
    <text evidence="2">The sequence shown here is derived from an EMBL/GenBank/DDBJ whole genome shotgun (WGS) entry which is preliminary data.</text>
</comment>
<dbReference type="EMBL" id="LHQR01000047">
    <property type="protein sequence ID" value="KXG50516.1"/>
    <property type="molecule type" value="Genomic_DNA"/>
</dbReference>